<dbReference type="InterPro" id="IPR003439">
    <property type="entry name" value="ABC_transporter-like_ATP-bd"/>
</dbReference>
<dbReference type="FunFam" id="3.40.50.300:FF:000127">
    <property type="entry name" value="Ribose import ATP-binding protein RbsA"/>
    <property type="match status" value="1"/>
</dbReference>
<evidence type="ECO:0000256" key="6">
    <source>
        <dbReference type="ARBA" id="ARBA00022741"/>
    </source>
</evidence>
<keyword evidence="9" id="KW-0472">Membrane</keyword>
<dbReference type="GO" id="GO:0016887">
    <property type="term" value="F:ATP hydrolysis activity"/>
    <property type="evidence" value="ECO:0007669"/>
    <property type="project" value="InterPro"/>
</dbReference>
<dbReference type="CDD" id="cd03215">
    <property type="entry name" value="ABC_Carb_Monos_II"/>
    <property type="match status" value="1"/>
</dbReference>
<dbReference type="STRING" id="591205.SAMN05421538_11081"/>
<evidence type="ECO:0000256" key="9">
    <source>
        <dbReference type="ARBA" id="ARBA00023136"/>
    </source>
</evidence>
<dbReference type="EMBL" id="FNAH01000010">
    <property type="protein sequence ID" value="SDE73376.1"/>
    <property type="molecule type" value="Genomic_DNA"/>
</dbReference>
<dbReference type="SUPFAM" id="SSF52540">
    <property type="entry name" value="P-loop containing nucleoside triphosphate hydrolases"/>
    <property type="match status" value="2"/>
</dbReference>
<dbReference type="InterPro" id="IPR003593">
    <property type="entry name" value="AAA+_ATPase"/>
</dbReference>
<keyword evidence="2" id="KW-0813">Transport</keyword>
<keyword evidence="5" id="KW-0677">Repeat</keyword>
<dbReference type="InterPro" id="IPR050107">
    <property type="entry name" value="ABC_carbohydrate_import_ATPase"/>
</dbReference>
<dbReference type="PANTHER" id="PTHR43790:SF9">
    <property type="entry name" value="GALACTOFURANOSE TRANSPORTER ATP-BINDING PROTEIN YTFR"/>
    <property type="match status" value="1"/>
</dbReference>
<dbReference type="GO" id="GO:0005524">
    <property type="term" value="F:ATP binding"/>
    <property type="evidence" value="ECO:0007669"/>
    <property type="project" value="UniProtKB-KW"/>
</dbReference>
<evidence type="ECO:0000256" key="3">
    <source>
        <dbReference type="ARBA" id="ARBA00022475"/>
    </source>
</evidence>
<name>A0A1G7FBZ2_9RHOB</name>
<dbReference type="GO" id="GO:0005886">
    <property type="term" value="C:plasma membrane"/>
    <property type="evidence" value="ECO:0007669"/>
    <property type="project" value="UniProtKB-SubCell"/>
</dbReference>
<evidence type="ECO:0000313" key="11">
    <source>
        <dbReference type="EMBL" id="SDE73376.1"/>
    </source>
</evidence>
<sequence>MTDPILSLSDVHKSFGPIEVLHGVNFALRPGEVHALIGENGAGKSTTMKILAGYLSQTDGEVIFEGNPIRFDHSDEAEDLGIIMIHQEFNLAEHLAVDQNIFLGRELKKGWRLDHGEMRRRSAELLQRLDCRVDPATQVNRISVPDKQMVEIAKALSRDARVLIMDEPTAVLTERETEVLFEQIERLREQGVAILYTSHKLSEVKRIADRVTVLRDGTMVRSGMVEEFSEHDMATAMVGRELSDLFPPKAEGGAETVLEVRNVSVPGMVENASLNLHRGEVLGIGGLVGSGRTELAEAIAGLRPRDGEVTVKGTALPPGDISAAVKAGLVYLTEDRKGAGLLLEKTLRENLTLPLLSEFGNPLINRRKEEAALSKAIEDFAIRAPDRGMAVGDLSGGNQQKLLLAKTLLSNPEIVIIDEPTRGIDIGTKQQIYQLIADLAAEGRSIIVISSEMPELIGLADRVVVMHSGEITGEVSGADVNEQRIVKLAMGMDAEPEGTAA</sequence>
<dbReference type="AlphaFoldDB" id="A0A1G7FBZ2"/>
<accession>A0A1G7FBZ2</accession>
<keyword evidence="8" id="KW-1278">Translocase</keyword>
<reference evidence="11 12" key="1">
    <citation type="submission" date="2016-10" db="EMBL/GenBank/DDBJ databases">
        <authorList>
            <person name="de Groot N.N."/>
        </authorList>
    </citation>
    <scope>NUCLEOTIDE SEQUENCE [LARGE SCALE GENOMIC DNA]</scope>
    <source>
        <strain evidence="11 12">DSM 22220</strain>
    </source>
</reference>
<proteinExistence type="predicted"/>
<dbReference type="InterPro" id="IPR017871">
    <property type="entry name" value="ABC_transporter-like_CS"/>
</dbReference>
<organism evidence="11 12">
    <name type="scientific">Paracoccus isoporae</name>
    <dbReference type="NCBI Taxonomy" id="591205"/>
    <lineage>
        <taxon>Bacteria</taxon>
        <taxon>Pseudomonadati</taxon>
        <taxon>Pseudomonadota</taxon>
        <taxon>Alphaproteobacteria</taxon>
        <taxon>Rhodobacterales</taxon>
        <taxon>Paracoccaceae</taxon>
        <taxon>Paracoccus</taxon>
    </lineage>
</organism>
<evidence type="ECO:0000256" key="2">
    <source>
        <dbReference type="ARBA" id="ARBA00022448"/>
    </source>
</evidence>
<dbReference type="OrthoDB" id="9805029at2"/>
<keyword evidence="6" id="KW-0547">Nucleotide-binding</keyword>
<dbReference type="Gene3D" id="3.40.50.300">
    <property type="entry name" value="P-loop containing nucleotide triphosphate hydrolases"/>
    <property type="match status" value="2"/>
</dbReference>
<dbReference type="Proteomes" id="UP000199344">
    <property type="component" value="Unassembled WGS sequence"/>
</dbReference>
<keyword evidence="4" id="KW-0762">Sugar transport</keyword>
<dbReference type="PANTHER" id="PTHR43790">
    <property type="entry name" value="CARBOHYDRATE TRANSPORT ATP-BINDING PROTEIN MG119-RELATED"/>
    <property type="match status" value="1"/>
</dbReference>
<comment type="subcellular location">
    <subcellularLocation>
        <location evidence="1">Cell membrane</location>
        <topology evidence="1">Peripheral membrane protein</topology>
    </subcellularLocation>
</comment>
<evidence type="ECO:0000256" key="8">
    <source>
        <dbReference type="ARBA" id="ARBA00022967"/>
    </source>
</evidence>
<keyword evidence="7 11" id="KW-0067">ATP-binding</keyword>
<evidence type="ECO:0000256" key="4">
    <source>
        <dbReference type="ARBA" id="ARBA00022597"/>
    </source>
</evidence>
<evidence type="ECO:0000256" key="1">
    <source>
        <dbReference type="ARBA" id="ARBA00004202"/>
    </source>
</evidence>
<evidence type="ECO:0000259" key="10">
    <source>
        <dbReference type="PROSITE" id="PS50893"/>
    </source>
</evidence>
<evidence type="ECO:0000256" key="5">
    <source>
        <dbReference type="ARBA" id="ARBA00022737"/>
    </source>
</evidence>
<keyword evidence="12" id="KW-1185">Reference proteome</keyword>
<gene>
    <name evidence="11" type="ORF">SAMN05421538_11081</name>
</gene>
<dbReference type="PROSITE" id="PS50893">
    <property type="entry name" value="ABC_TRANSPORTER_2"/>
    <property type="match status" value="2"/>
</dbReference>
<dbReference type="CDD" id="cd03216">
    <property type="entry name" value="ABC_Carb_Monos_I"/>
    <property type="match status" value="1"/>
</dbReference>
<evidence type="ECO:0000256" key="7">
    <source>
        <dbReference type="ARBA" id="ARBA00022840"/>
    </source>
</evidence>
<keyword evidence="3" id="KW-1003">Cell membrane</keyword>
<dbReference type="RefSeq" id="WP_090524928.1">
    <property type="nucleotide sequence ID" value="NZ_FNAH01000010.1"/>
</dbReference>
<dbReference type="InterPro" id="IPR027417">
    <property type="entry name" value="P-loop_NTPase"/>
</dbReference>
<dbReference type="Pfam" id="PF00005">
    <property type="entry name" value="ABC_tran"/>
    <property type="match status" value="2"/>
</dbReference>
<feature type="domain" description="ABC transporter" evidence="10">
    <location>
        <begin position="6"/>
        <end position="241"/>
    </location>
</feature>
<dbReference type="PROSITE" id="PS00211">
    <property type="entry name" value="ABC_TRANSPORTER_1"/>
    <property type="match status" value="1"/>
</dbReference>
<evidence type="ECO:0000313" key="12">
    <source>
        <dbReference type="Proteomes" id="UP000199344"/>
    </source>
</evidence>
<dbReference type="SMART" id="SM00382">
    <property type="entry name" value="AAA"/>
    <property type="match status" value="2"/>
</dbReference>
<protein>
    <submittedName>
        <fullName evidence="11">Ribose transport system ATP-binding protein</fullName>
    </submittedName>
</protein>
<feature type="domain" description="ABC transporter" evidence="10">
    <location>
        <begin position="252"/>
        <end position="493"/>
    </location>
</feature>